<protein>
    <recommendedName>
        <fullName evidence="2">UPF0301 protein N790_07705</fullName>
    </recommendedName>
</protein>
<dbReference type="PANTHER" id="PTHR30327">
    <property type="entry name" value="UNCHARACTERIZED PROTEIN YQGE"/>
    <property type="match status" value="1"/>
</dbReference>
<dbReference type="STRING" id="1384054.N790_07705"/>
<dbReference type="OrthoDB" id="9807486at2"/>
<keyword evidence="4" id="KW-1185">Reference proteome</keyword>
<dbReference type="PATRIC" id="fig|1384054.3.peg.1540"/>
<dbReference type="EMBL" id="AVCH01000160">
    <property type="protein sequence ID" value="KFN47641.1"/>
    <property type="molecule type" value="Genomic_DNA"/>
</dbReference>
<dbReference type="Gene3D" id="3.40.1740.10">
    <property type="entry name" value="VC0467-like"/>
    <property type="match status" value="1"/>
</dbReference>
<dbReference type="SUPFAM" id="SSF143456">
    <property type="entry name" value="VC0467-like"/>
    <property type="match status" value="1"/>
</dbReference>
<evidence type="ECO:0000313" key="4">
    <source>
        <dbReference type="Proteomes" id="UP000029392"/>
    </source>
</evidence>
<accession>A0A091B7C6</accession>
<dbReference type="Proteomes" id="UP000029392">
    <property type="component" value="Unassembled WGS sequence"/>
</dbReference>
<dbReference type="GO" id="GO:0005829">
    <property type="term" value="C:cytosol"/>
    <property type="evidence" value="ECO:0007669"/>
    <property type="project" value="TreeGrafter"/>
</dbReference>
<comment type="similarity">
    <text evidence="1 2">Belongs to the UPF0301 (AlgH) family.</text>
</comment>
<dbReference type="Pfam" id="PF02622">
    <property type="entry name" value="DUF179"/>
    <property type="match status" value="1"/>
</dbReference>
<dbReference type="AlphaFoldDB" id="A0A091B7C6"/>
<organism evidence="3 4">
    <name type="scientific">Arenimonas malthae CC-JY-1</name>
    <dbReference type="NCBI Taxonomy" id="1384054"/>
    <lineage>
        <taxon>Bacteria</taxon>
        <taxon>Pseudomonadati</taxon>
        <taxon>Pseudomonadota</taxon>
        <taxon>Gammaproteobacteria</taxon>
        <taxon>Lysobacterales</taxon>
        <taxon>Lysobacteraceae</taxon>
        <taxon>Arenimonas</taxon>
    </lineage>
</organism>
<dbReference type="HAMAP" id="MF_00758">
    <property type="entry name" value="UPF0301"/>
    <property type="match status" value="1"/>
</dbReference>
<dbReference type="eggNOG" id="COG1678">
    <property type="taxonomic scope" value="Bacteria"/>
</dbReference>
<evidence type="ECO:0000256" key="1">
    <source>
        <dbReference type="ARBA" id="ARBA00009600"/>
    </source>
</evidence>
<evidence type="ECO:0000256" key="2">
    <source>
        <dbReference type="HAMAP-Rule" id="MF_00758"/>
    </source>
</evidence>
<sequence length="187" mass="20002">MSGPRSLTDHFLIAMPAMDDPNFFRSVTLVCQHDDDGAMGLVVNREADYTFGELLGQLGFEARDPALAARPVLAGGPVQPERGFVLHDDPRDWHSTLRLGHGLAVTTSRDILEAVAKGEGPANVLLALGYAGWGAGQLEAELAANSWLTVPADPAVLFRTPLAERWQAAARSLGVDISRLADYSGRA</sequence>
<dbReference type="InterPro" id="IPR003774">
    <property type="entry name" value="AlgH-like"/>
</dbReference>
<dbReference type="PANTHER" id="PTHR30327:SF1">
    <property type="entry name" value="UPF0301 PROTEIN YQGE"/>
    <property type="match status" value="1"/>
</dbReference>
<gene>
    <name evidence="3" type="ORF">N790_07705</name>
</gene>
<dbReference type="RefSeq" id="WP_043803197.1">
    <property type="nucleotide sequence ID" value="NZ_AVCH01000160.1"/>
</dbReference>
<proteinExistence type="inferred from homology"/>
<comment type="caution">
    <text evidence="3">The sequence shown here is derived from an EMBL/GenBank/DDBJ whole genome shotgun (WGS) entry which is preliminary data.</text>
</comment>
<name>A0A091B7C6_9GAMM</name>
<evidence type="ECO:0000313" key="3">
    <source>
        <dbReference type="EMBL" id="KFN47641.1"/>
    </source>
</evidence>
<reference evidence="3 4" key="1">
    <citation type="submission" date="2013-09" db="EMBL/GenBank/DDBJ databases">
        <title>Genome sequencing of Arenimonas malthae.</title>
        <authorList>
            <person name="Chen F."/>
            <person name="Wang G."/>
        </authorList>
    </citation>
    <scope>NUCLEOTIDE SEQUENCE [LARGE SCALE GENOMIC DNA]</scope>
    <source>
        <strain evidence="3 4">CC-JY-1</strain>
    </source>
</reference>
<dbReference type="NCBIfam" id="NF001266">
    <property type="entry name" value="PRK00228.1-1"/>
    <property type="match status" value="1"/>
</dbReference>